<dbReference type="EMBL" id="BASE01000077">
    <property type="protein sequence ID" value="GAM15243.1"/>
    <property type="molecule type" value="Genomic_DNA"/>
</dbReference>
<evidence type="ECO:0000313" key="1">
    <source>
        <dbReference type="EMBL" id="GAM15243.1"/>
    </source>
</evidence>
<dbReference type="Proteomes" id="UP000031014">
    <property type="component" value="Unassembled WGS sequence"/>
</dbReference>
<gene>
    <name evidence="1" type="ORF">SAMD00020551_3399</name>
</gene>
<keyword evidence="2" id="KW-1185">Reference proteome</keyword>
<comment type="caution">
    <text evidence="1">The sequence shown here is derived from an EMBL/GenBank/DDBJ whole genome shotgun (WGS) entry which is preliminary data.</text>
</comment>
<protein>
    <submittedName>
        <fullName evidence="1">Uncharacterized protein</fullName>
    </submittedName>
</protein>
<name>A0A0A8X5M3_MESS1</name>
<evidence type="ECO:0000313" key="2">
    <source>
        <dbReference type="Proteomes" id="UP000031014"/>
    </source>
</evidence>
<sequence>MKIANKVVKIANKNIKRTKKGMKLIENWLFTSNRLNFRSMGRFPLQEISIVMSKTPQNYLFYQSTEKYIIDSHTTFTNIKKILRFMLSEY</sequence>
<dbReference type="AlphaFoldDB" id="A0A0A8X5M3"/>
<proteinExistence type="predicted"/>
<organism evidence="1 2">
    <name type="scientific">Mesobacillus selenatarsenatis (strain DSM 18680 / JCM 14380 / FERM P-15431 / SF-1)</name>
    <dbReference type="NCBI Taxonomy" id="1321606"/>
    <lineage>
        <taxon>Bacteria</taxon>
        <taxon>Bacillati</taxon>
        <taxon>Bacillota</taxon>
        <taxon>Bacilli</taxon>
        <taxon>Bacillales</taxon>
        <taxon>Bacillaceae</taxon>
        <taxon>Mesobacillus</taxon>
    </lineage>
</organism>
<reference evidence="1 2" key="1">
    <citation type="submission" date="2013-06" db="EMBL/GenBank/DDBJ databases">
        <title>Whole genome shotgun sequence of Bacillus selenatarsenatis SF-1.</title>
        <authorList>
            <person name="Kuroda M."/>
            <person name="Sei K."/>
            <person name="Yamashita M."/>
            <person name="Ike M."/>
        </authorList>
    </citation>
    <scope>NUCLEOTIDE SEQUENCE [LARGE SCALE GENOMIC DNA]</scope>
    <source>
        <strain evidence="1 2">SF-1</strain>
    </source>
</reference>
<dbReference type="STRING" id="1321606.SAMD00020551_3399"/>
<accession>A0A0A8X5M3</accession>